<name>A0A1E4SRB0_9ASCO</name>
<organism evidence="21 22">
    <name type="scientific">Suhomyces tanzawaensis NRRL Y-17324</name>
    <dbReference type="NCBI Taxonomy" id="984487"/>
    <lineage>
        <taxon>Eukaryota</taxon>
        <taxon>Fungi</taxon>
        <taxon>Dikarya</taxon>
        <taxon>Ascomycota</taxon>
        <taxon>Saccharomycotina</taxon>
        <taxon>Pichiomycetes</taxon>
        <taxon>Debaryomycetaceae</taxon>
        <taxon>Suhomyces</taxon>
    </lineage>
</organism>
<evidence type="ECO:0000313" key="22">
    <source>
        <dbReference type="Proteomes" id="UP000094285"/>
    </source>
</evidence>
<dbReference type="PROSITE" id="PS00470">
    <property type="entry name" value="IDH_IMDH"/>
    <property type="match status" value="1"/>
</dbReference>
<sequence>MSEPKRAKTTITKTITVLPGDHVGTEICNEAIKVLQAIEQHTPYQDIQFKFNHNLIGGAAIDATGVPLPDEALEAAKASDAVLLGAVGGPKWGTGAVRPEQGLLKIRKELNLYANLRPCNFASDTLLELSPLKSEIVKGTNFTVVRELVGGIYFGERQEQEESADGESAWDTEKYSVAEVTRITRMAAFMALQHNPPLPIWSLDKANVLASSRLWRKTVDKVMSEEFPQLKVQHQLIDSAAMILVQSPTKLNGIVITSNMFGDIISDEASVIPGSLGLLPSASLASLPDTNSAFGLYEPCHGSAPDLPENKVNPVATILSVAMMLRLSLDSLKEAEALEKAVGQVLDAGIRTADLRGTSTTKEVGDAIVEAVSKILQEAK</sequence>
<evidence type="ECO:0000256" key="11">
    <source>
        <dbReference type="ARBA" id="ARBA00022723"/>
    </source>
</evidence>
<comment type="subcellular location">
    <subcellularLocation>
        <location evidence="3">Cytoplasm</location>
    </subcellularLocation>
</comment>
<dbReference type="SMART" id="SM01329">
    <property type="entry name" value="Iso_dh"/>
    <property type="match status" value="1"/>
</dbReference>
<evidence type="ECO:0000256" key="8">
    <source>
        <dbReference type="ARBA" id="ARBA00019276"/>
    </source>
</evidence>
<dbReference type="EC" id="1.1.1.85" evidence="7 19"/>
<evidence type="ECO:0000256" key="12">
    <source>
        <dbReference type="ARBA" id="ARBA00022842"/>
    </source>
</evidence>
<evidence type="ECO:0000259" key="20">
    <source>
        <dbReference type="SMART" id="SM01329"/>
    </source>
</evidence>
<comment type="subunit">
    <text evidence="6 19">Homodimer.</text>
</comment>
<keyword evidence="14 19" id="KW-0520">NAD</keyword>
<dbReference type="GO" id="GO:0000287">
    <property type="term" value="F:magnesium ion binding"/>
    <property type="evidence" value="ECO:0007669"/>
    <property type="project" value="InterPro"/>
</dbReference>
<evidence type="ECO:0000256" key="10">
    <source>
        <dbReference type="ARBA" id="ARBA00022605"/>
    </source>
</evidence>
<dbReference type="GeneID" id="30983160"/>
<dbReference type="Pfam" id="PF00180">
    <property type="entry name" value="Iso_dh"/>
    <property type="match status" value="1"/>
</dbReference>
<dbReference type="PANTHER" id="PTHR42979:SF1">
    <property type="entry name" value="3-ISOPROPYLMALATE DEHYDROGENASE"/>
    <property type="match status" value="1"/>
</dbReference>
<evidence type="ECO:0000256" key="2">
    <source>
        <dbReference type="ARBA" id="ARBA00001936"/>
    </source>
</evidence>
<dbReference type="UniPathway" id="UPA00048">
    <property type="reaction ID" value="UER00072"/>
</dbReference>
<comment type="cofactor">
    <cofactor evidence="19">
        <name>Mg(2+)</name>
        <dbReference type="ChEBI" id="CHEBI:18420"/>
    </cofactor>
    <cofactor evidence="19">
        <name>Mn(2+)</name>
        <dbReference type="ChEBI" id="CHEBI:29035"/>
    </cofactor>
    <text evidence="19">Binds 1 Mg(2+) or Mn(2+) ion per subunit.</text>
</comment>
<dbReference type="InterPro" id="IPR024084">
    <property type="entry name" value="IsoPropMal-DH-like_dom"/>
</dbReference>
<evidence type="ECO:0000256" key="1">
    <source>
        <dbReference type="ARBA" id="ARBA00000624"/>
    </source>
</evidence>
<dbReference type="Gene3D" id="3.40.718.10">
    <property type="entry name" value="Isopropylmalate Dehydrogenase"/>
    <property type="match status" value="1"/>
</dbReference>
<keyword evidence="16 19" id="KW-0100">Branched-chain amino acid biosynthesis</keyword>
<protein>
    <recommendedName>
        <fullName evidence="8 19">3-isopropylmalate dehydrogenase</fullName>
        <ecNumber evidence="7 19">1.1.1.85</ecNumber>
    </recommendedName>
</protein>
<evidence type="ECO:0000256" key="13">
    <source>
        <dbReference type="ARBA" id="ARBA00023002"/>
    </source>
</evidence>
<evidence type="ECO:0000256" key="9">
    <source>
        <dbReference type="ARBA" id="ARBA00022430"/>
    </source>
</evidence>
<comment type="catalytic activity">
    <reaction evidence="1 19">
        <text>(2R,3S)-3-isopropylmalate + NAD(+) = 4-methyl-2-oxopentanoate + CO2 + NADH</text>
        <dbReference type="Rhea" id="RHEA:32271"/>
        <dbReference type="ChEBI" id="CHEBI:16526"/>
        <dbReference type="ChEBI" id="CHEBI:17865"/>
        <dbReference type="ChEBI" id="CHEBI:35121"/>
        <dbReference type="ChEBI" id="CHEBI:57540"/>
        <dbReference type="ChEBI" id="CHEBI:57945"/>
        <dbReference type="EC" id="1.1.1.85"/>
    </reaction>
</comment>
<dbReference type="GO" id="GO:0003862">
    <property type="term" value="F:3-isopropylmalate dehydrogenase activity"/>
    <property type="evidence" value="ECO:0007669"/>
    <property type="project" value="UniProtKB-EC"/>
</dbReference>
<dbReference type="AlphaFoldDB" id="A0A1E4SRB0"/>
<comment type="similarity">
    <text evidence="5 18">Belongs to the isocitrate and isopropylmalate dehydrogenases family.</text>
</comment>
<dbReference type="GO" id="GO:0009098">
    <property type="term" value="P:L-leucine biosynthetic process"/>
    <property type="evidence" value="ECO:0007669"/>
    <property type="project" value="UniProtKB-UniPathway"/>
</dbReference>
<evidence type="ECO:0000256" key="17">
    <source>
        <dbReference type="ARBA" id="ARBA00023577"/>
    </source>
</evidence>
<keyword evidence="11 19" id="KW-0479">Metal-binding</keyword>
<keyword evidence="9 19" id="KW-0432">Leucine biosynthesis</keyword>
<gene>
    <name evidence="21" type="ORF">CANTADRAFT_43895</name>
</gene>
<dbReference type="InterPro" id="IPR004429">
    <property type="entry name" value="Isopropylmalate_DH"/>
</dbReference>
<comment type="function">
    <text evidence="17 19">Catalyzes the oxidation of 3-carboxy-2-hydroxy-4-methylpentanoate (3-isopropylmalate) to 3-carboxy-4-methyl-2-oxopentanoate. The product decarboxylates to 4-methyl-2 oxopentanoate.</text>
</comment>
<evidence type="ECO:0000256" key="7">
    <source>
        <dbReference type="ARBA" id="ARBA00013101"/>
    </source>
</evidence>
<dbReference type="Proteomes" id="UP000094285">
    <property type="component" value="Unassembled WGS sequence"/>
</dbReference>
<dbReference type="GO" id="GO:0005829">
    <property type="term" value="C:cytosol"/>
    <property type="evidence" value="ECO:0007669"/>
    <property type="project" value="EnsemblFungi"/>
</dbReference>
<comment type="cofactor">
    <cofactor evidence="2">
        <name>Mn(2+)</name>
        <dbReference type="ChEBI" id="CHEBI:29035"/>
    </cofactor>
</comment>
<evidence type="ECO:0000256" key="5">
    <source>
        <dbReference type="ARBA" id="ARBA00007769"/>
    </source>
</evidence>
<dbReference type="PANTHER" id="PTHR42979">
    <property type="entry name" value="3-ISOPROPYLMALATE DEHYDROGENASE"/>
    <property type="match status" value="1"/>
</dbReference>
<reference evidence="22" key="1">
    <citation type="submission" date="2016-05" db="EMBL/GenBank/DDBJ databases">
        <title>Comparative genomics of biotechnologically important yeasts.</title>
        <authorList>
            <consortium name="DOE Joint Genome Institute"/>
            <person name="Riley R."/>
            <person name="Haridas S."/>
            <person name="Wolfe K.H."/>
            <person name="Lopes M.R."/>
            <person name="Hittinger C.T."/>
            <person name="Goker M."/>
            <person name="Salamov A."/>
            <person name="Wisecaver J."/>
            <person name="Long T.M."/>
            <person name="Aerts A.L."/>
            <person name="Barry K."/>
            <person name="Choi C."/>
            <person name="Clum A."/>
            <person name="Coughlan A.Y."/>
            <person name="Deshpande S."/>
            <person name="Douglass A.P."/>
            <person name="Hanson S.J."/>
            <person name="Klenk H.-P."/>
            <person name="Labutti K."/>
            <person name="Lapidus A."/>
            <person name="Lindquist E."/>
            <person name="Lipzen A."/>
            <person name="Meier-Kolthoff J.P."/>
            <person name="Ohm R.A."/>
            <person name="Otillar R.P."/>
            <person name="Pangilinan J."/>
            <person name="Peng Y."/>
            <person name="Rokas A."/>
            <person name="Rosa C.A."/>
            <person name="Scheuner C."/>
            <person name="Sibirny A.A."/>
            <person name="Slot J.C."/>
            <person name="Stielow J.B."/>
            <person name="Sun H."/>
            <person name="Kurtzman C.P."/>
            <person name="Blackwell M."/>
            <person name="Grigoriev I.V."/>
            <person name="Jeffries T.W."/>
        </authorList>
    </citation>
    <scope>NUCLEOTIDE SEQUENCE [LARGE SCALE GENOMIC DNA]</scope>
    <source>
        <strain evidence="22">NRRL Y-17324</strain>
    </source>
</reference>
<evidence type="ECO:0000256" key="15">
    <source>
        <dbReference type="ARBA" id="ARBA00023211"/>
    </source>
</evidence>
<dbReference type="InterPro" id="IPR019818">
    <property type="entry name" value="IsoCit/isopropylmalate_DH_CS"/>
</dbReference>
<dbReference type="FunFam" id="3.40.718.10:FF:000006">
    <property type="entry name" value="3-isopropylmalate dehydrogenase"/>
    <property type="match status" value="1"/>
</dbReference>
<dbReference type="NCBIfam" id="TIGR00169">
    <property type="entry name" value="leuB"/>
    <property type="match status" value="1"/>
</dbReference>
<keyword evidence="22" id="KW-1185">Reference proteome</keyword>
<dbReference type="OrthoDB" id="419183at2759"/>
<keyword evidence="13 18" id="KW-0560">Oxidoreductase</keyword>
<dbReference type="GO" id="GO:0006097">
    <property type="term" value="P:glyoxylate cycle"/>
    <property type="evidence" value="ECO:0007669"/>
    <property type="project" value="EnsemblFungi"/>
</dbReference>
<keyword evidence="12" id="KW-0460">Magnesium</keyword>
<feature type="domain" description="Isopropylmalate dehydrogenase-like" evidence="20">
    <location>
        <begin position="14"/>
        <end position="368"/>
    </location>
</feature>
<evidence type="ECO:0000256" key="18">
    <source>
        <dbReference type="RuleBase" id="RU004443"/>
    </source>
</evidence>
<dbReference type="STRING" id="984487.A0A1E4SRB0"/>
<dbReference type="RefSeq" id="XP_020067172.1">
    <property type="nucleotide sequence ID" value="XM_020209024.1"/>
</dbReference>
<dbReference type="GO" id="GO:0051287">
    <property type="term" value="F:NAD binding"/>
    <property type="evidence" value="ECO:0007669"/>
    <property type="project" value="InterPro"/>
</dbReference>
<evidence type="ECO:0000256" key="6">
    <source>
        <dbReference type="ARBA" id="ARBA00011738"/>
    </source>
</evidence>
<evidence type="ECO:0000256" key="19">
    <source>
        <dbReference type="RuleBase" id="RU004445"/>
    </source>
</evidence>
<evidence type="ECO:0000256" key="16">
    <source>
        <dbReference type="ARBA" id="ARBA00023304"/>
    </source>
</evidence>
<accession>A0A1E4SRB0</accession>
<keyword evidence="15" id="KW-0464">Manganese</keyword>
<dbReference type="SUPFAM" id="SSF53659">
    <property type="entry name" value="Isocitrate/Isopropylmalate dehydrogenase-like"/>
    <property type="match status" value="1"/>
</dbReference>
<keyword evidence="10" id="KW-0028">Amino-acid biosynthesis</keyword>
<dbReference type="EMBL" id="KV453909">
    <property type="protein sequence ID" value="ODV82050.1"/>
    <property type="molecule type" value="Genomic_DNA"/>
</dbReference>
<evidence type="ECO:0000256" key="14">
    <source>
        <dbReference type="ARBA" id="ARBA00023027"/>
    </source>
</evidence>
<evidence type="ECO:0000313" key="21">
    <source>
        <dbReference type="EMBL" id="ODV82050.1"/>
    </source>
</evidence>
<proteinExistence type="inferred from homology"/>
<evidence type="ECO:0000256" key="3">
    <source>
        <dbReference type="ARBA" id="ARBA00004496"/>
    </source>
</evidence>
<evidence type="ECO:0000256" key="4">
    <source>
        <dbReference type="ARBA" id="ARBA00004762"/>
    </source>
</evidence>
<comment type="pathway">
    <text evidence="4 19">Amino-acid biosynthesis; L-leucine biosynthesis; L-leucine from 3-methyl-2-oxobutanoate: step 3/4.</text>
</comment>